<dbReference type="InterPro" id="IPR051673">
    <property type="entry name" value="SSDNA_exonuclease_RecJ"/>
</dbReference>
<dbReference type="InterPro" id="IPR038763">
    <property type="entry name" value="DHH_sf"/>
</dbReference>
<dbReference type="PANTHER" id="PTHR30255">
    <property type="entry name" value="SINGLE-STRANDED-DNA-SPECIFIC EXONUCLEASE RECJ"/>
    <property type="match status" value="1"/>
</dbReference>
<evidence type="ECO:0008006" key="3">
    <source>
        <dbReference type="Google" id="ProtNLM"/>
    </source>
</evidence>
<dbReference type="AlphaFoldDB" id="A0A8T4C7E7"/>
<accession>A0A8T4C7E7</accession>
<sequence length="399" mass="45287">MVVHSHSASHPSHDYVVPAWVSELHWTNRARWDKAVSFLKQLTKEDRVAVIYDDDGDGMSAAASVVVGVEHLTGHRPFWVTPFEHSPNYIDDLLPQKLQAEGVTKIITVDKTVDQKSIEFMHALEKVAPVLVIDHHKVYRDYDSPRFTMVKPQLVWETEPSSCPTAIFAYTLFSCVVDLSDRDWVPCIGIVSDSSYPRWKHFVDASGKKWGLSPVENDDPFASPFGTLSGMIYCTQILSSYQMPELLELLVDAHHPQVVLDSGFRALVNVVDDEVNEWMEKLRTSIQLFPELELAIAVVKPRHAIKSLLINKLSREKYSNWNLIMLQEVANGSRVTLSARRQDFKVPMNEMLEFAVKGLPESNAGGHIPAAGGLIRKEDEEKFIENVKLFLRAHYRKKE</sequence>
<proteinExistence type="predicted"/>
<gene>
    <name evidence="1" type="ORF">FJY86_03670</name>
</gene>
<organism evidence="1 2">
    <name type="scientific">Candidatus Iainarchaeum sp</name>
    <dbReference type="NCBI Taxonomy" id="3101447"/>
    <lineage>
        <taxon>Archaea</taxon>
        <taxon>Candidatus Iainarchaeota</taxon>
        <taxon>Candidatus Iainarchaeia</taxon>
        <taxon>Candidatus Iainarchaeales</taxon>
        <taxon>Candidatus Iainarchaeaceae</taxon>
        <taxon>Candidatus Iainarchaeum</taxon>
    </lineage>
</organism>
<dbReference type="EMBL" id="VGJJ01000030">
    <property type="protein sequence ID" value="MBM3282409.1"/>
    <property type="molecule type" value="Genomic_DNA"/>
</dbReference>
<protein>
    <recommendedName>
        <fullName evidence="3">DHH family phosphoesterase</fullName>
    </recommendedName>
</protein>
<comment type="caution">
    <text evidence="1">The sequence shown here is derived from an EMBL/GenBank/DDBJ whole genome shotgun (WGS) entry which is preliminary data.</text>
</comment>
<dbReference type="Gene3D" id="3.90.1640.30">
    <property type="match status" value="1"/>
</dbReference>
<reference evidence="1" key="1">
    <citation type="submission" date="2019-03" db="EMBL/GenBank/DDBJ databases">
        <title>Lake Tanganyika Metagenome-Assembled Genomes (MAGs).</title>
        <authorList>
            <person name="Tran P."/>
        </authorList>
    </citation>
    <scope>NUCLEOTIDE SEQUENCE</scope>
    <source>
        <strain evidence="1">M_DeepCast_50m_m2_156</strain>
    </source>
</reference>
<dbReference type="PANTHER" id="PTHR30255:SF2">
    <property type="entry name" value="SINGLE-STRANDED-DNA-SPECIFIC EXONUCLEASE RECJ"/>
    <property type="match status" value="1"/>
</dbReference>
<dbReference type="Proteomes" id="UP000774699">
    <property type="component" value="Unassembled WGS sequence"/>
</dbReference>
<evidence type="ECO:0000313" key="1">
    <source>
        <dbReference type="EMBL" id="MBM3282409.1"/>
    </source>
</evidence>
<evidence type="ECO:0000313" key="2">
    <source>
        <dbReference type="Proteomes" id="UP000774699"/>
    </source>
</evidence>
<dbReference type="SUPFAM" id="SSF64182">
    <property type="entry name" value="DHH phosphoesterases"/>
    <property type="match status" value="1"/>
</dbReference>
<name>A0A8T4C7E7_9ARCH</name>